<dbReference type="SUPFAM" id="SSF53756">
    <property type="entry name" value="UDP-Glycosyltransferase/glycogen phosphorylase"/>
    <property type="match status" value="1"/>
</dbReference>
<gene>
    <name evidence="10" type="ORF">CSSPJE1EN2_LOCUS16132</name>
</gene>
<dbReference type="PANTHER" id="PTHR45825">
    <property type="entry name" value="GRANULE-BOUND STARCH SYNTHASE 1, CHLOROPLASTIC/AMYLOPLASTIC"/>
    <property type="match status" value="1"/>
</dbReference>
<comment type="similarity">
    <text evidence="2">Belongs to the glycosyltransferase 1 family. Bacterial/plant glycogen synthase subfamily.</text>
</comment>
<name>A0ABP1BE85_9BRYO</name>
<dbReference type="Pfam" id="PF13692">
    <property type="entry name" value="Glyco_trans_1_4"/>
    <property type="match status" value="1"/>
</dbReference>
<dbReference type="InterPro" id="IPR011835">
    <property type="entry name" value="GS/SS"/>
</dbReference>
<feature type="coiled-coil region" evidence="7">
    <location>
        <begin position="116"/>
        <end position="146"/>
    </location>
</feature>
<keyword evidence="4" id="KW-0808">Transferase</keyword>
<dbReference type="InterPro" id="IPR013534">
    <property type="entry name" value="Starch_synth_cat_dom"/>
</dbReference>
<feature type="domain" description="Starch synthase catalytic" evidence="9">
    <location>
        <begin position="287"/>
        <end position="529"/>
    </location>
</feature>
<keyword evidence="6" id="KW-0809">Transit peptide</keyword>
<dbReference type="CDD" id="cd03791">
    <property type="entry name" value="GT5_Glycogen_synthase_DULL1-like"/>
    <property type="match status" value="1"/>
</dbReference>
<protein>
    <recommendedName>
        <fullName evidence="9">Starch synthase catalytic domain-containing protein</fullName>
    </recommendedName>
</protein>
<feature type="compositionally biased region" description="Polar residues" evidence="8">
    <location>
        <begin position="169"/>
        <end position="183"/>
    </location>
</feature>
<keyword evidence="3" id="KW-0328">Glycosyltransferase</keyword>
<dbReference type="HAMAP" id="MF_00484">
    <property type="entry name" value="Glycogen_synth"/>
    <property type="match status" value="1"/>
</dbReference>
<evidence type="ECO:0000256" key="8">
    <source>
        <dbReference type="SAM" id="MobiDB-lite"/>
    </source>
</evidence>
<dbReference type="Proteomes" id="UP001497522">
    <property type="component" value="Chromosome 3"/>
</dbReference>
<evidence type="ECO:0000256" key="3">
    <source>
        <dbReference type="ARBA" id="ARBA00022676"/>
    </source>
</evidence>
<dbReference type="EMBL" id="OZ023704">
    <property type="protein sequence ID" value="CAK9873660.1"/>
    <property type="molecule type" value="Genomic_DNA"/>
</dbReference>
<evidence type="ECO:0000259" key="9">
    <source>
        <dbReference type="Pfam" id="PF08323"/>
    </source>
</evidence>
<dbReference type="Pfam" id="PF08323">
    <property type="entry name" value="Glyco_transf_5"/>
    <property type="match status" value="1"/>
</dbReference>
<evidence type="ECO:0000256" key="6">
    <source>
        <dbReference type="ARBA" id="ARBA00022946"/>
    </source>
</evidence>
<evidence type="ECO:0000256" key="2">
    <source>
        <dbReference type="ARBA" id="ARBA00010281"/>
    </source>
</evidence>
<evidence type="ECO:0000256" key="7">
    <source>
        <dbReference type="SAM" id="Coils"/>
    </source>
</evidence>
<evidence type="ECO:0000256" key="4">
    <source>
        <dbReference type="ARBA" id="ARBA00022679"/>
    </source>
</evidence>
<keyword evidence="11" id="KW-1185">Reference proteome</keyword>
<feature type="region of interest" description="Disordered" evidence="8">
    <location>
        <begin position="159"/>
        <end position="183"/>
    </location>
</feature>
<reference evidence="10" key="1">
    <citation type="submission" date="2024-03" db="EMBL/GenBank/DDBJ databases">
        <authorList>
            <consortium name="ELIXIR-Norway"/>
            <consortium name="Elixir Norway"/>
        </authorList>
    </citation>
    <scope>NUCLEOTIDE SEQUENCE</scope>
</reference>
<keyword evidence="5" id="KW-0750">Starch biosynthesis</keyword>
<dbReference type="Gene3D" id="3.40.50.2000">
    <property type="entry name" value="Glycogen Phosphorylase B"/>
    <property type="match status" value="2"/>
</dbReference>
<sequence length="777" mass="85833">MHTIYPSPPYTLALPLSCTCNGIHTFQCMINHEQILFLSFESYGVPNVTIHQKKHSICMGICCRACFVCPSTTHHKSGARGLQLRNGNEERACITTVRMSAADGSEQGKSDRATVFEESKRLLAKQKELLQQIEERQRTYSALMNKADDYSRSISAELNDGGEKLGNPINLTPKSTSGLQTSPPFSERQLITAWPALSSTQHSLGIQAHSLVKPLSPSSSASASIAPALNPFVAPSPIPAKEEQPNGLDYFHVARIEVAQARALDTGDADSRQIVELPPLAGPNVMNVIVVAAECAPWSKTGGLGDVVGALPKALSRRGHRVMVVAPRYSSYADAWETGIQKIYNVSGQDIEVGYFHTYKDGVDFVFIDSSIFHAVASNIYGGSHEEMLKRMILLCKAAVEVPWHIPCGGVCYGDGNLVFVANDWHTALLPVYLQAYYRDNGLMEFTRSVLVIHNIAHQGRRPMSDYSKLGLPSHYADKFCLFDPIGGEHMNVFMAGLITAHCIVTVSHGYAGECQTPEGGWGLDGVMRDNNWKLRGVVNGIDEIEWNPKLDPYLQSDGYSNYSLETLAVGKPACKAALQRELGLPVRSEVPLLGFIGRLDYQKGVDWIAEAMPWMMDQDLQLVMLGTGRKDLEDMLHHFEGCYRDKVRGWVGFSVKTAHRITAGADILLMPSRFEPCGLNQLYAMHYGTVPVVHSVGGLRDTVQPFDPFTDSGMGWTFDRAEVSGFTDALGNAMWTYRDFKNSWTGIQQRGISQDLSWDHAAQQYEEVLLAAKYTW</sequence>
<proteinExistence type="inferred from homology"/>
<keyword evidence="7" id="KW-0175">Coiled coil</keyword>
<organism evidence="10 11">
    <name type="scientific">Sphagnum jensenii</name>
    <dbReference type="NCBI Taxonomy" id="128206"/>
    <lineage>
        <taxon>Eukaryota</taxon>
        <taxon>Viridiplantae</taxon>
        <taxon>Streptophyta</taxon>
        <taxon>Embryophyta</taxon>
        <taxon>Bryophyta</taxon>
        <taxon>Sphagnophytina</taxon>
        <taxon>Sphagnopsida</taxon>
        <taxon>Sphagnales</taxon>
        <taxon>Sphagnaceae</taxon>
        <taxon>Sphagnum</taxon>
    </lineage>
</organism>
<accession>A0ABP1BE85</accession>
<evidence type="ECO:0000313" key="11">
    <source>
        <dbReference type="Proteomes" id="UP001497522"/>
    </source>
</evidence>
<dbReference type="NCBIfam" id="TIGR02095">
    <property type="entry name" value="glgA"/>
    <property type="match status" value="1"/>
</dbReference>
<comment type="pathway">
    <text evidence="1">Glycan biosynthesis; starch biosynthesis.</text>
</comment>
<evidence type="ECO:0000256" key="1">
    <source>
        <dbReference type="ARBA" id="ARBA00004727"/>
    </source>
</evidence>
<dbReference type="PANTHER" id="PTHR45825:SF2">
    <property type="entry name" value="STARCH SYNTHASE 2, CHLOROPLASTIC_AMYLOPLASTIC"/>
    <property type="match status" value="1"/>
</dbReference>
<evidence type="ECO:0000313" key="10">
    <source>
        <dbReference type="EMBL" id="CAK9873660.1"/>
    </source>
</evidence>
<evidence type="ECO:0000256" key="5">
    <source>
        <dbReference type="ARBA" id="ARBA00022922"/>
    </source>
</evidence>